<dbReference type="EMBL" id="JAIMJA010000019">
    <property type="protein sequence ID" value="MCE2596432.1"/>
    <property type="molecule type" value="Genomic_DNA"/>
</dbReference>
<dbReference type="SFLD" id="SFLDG00358">
    <property type="entry name" value="Main_(cytGST)"/>
    <property type="match status" value="1"/>
</dbReference>
<name>A0ABS8WDP4_9GAMM</name>
<dbReference type="CDD" id="cd03057">
    <property type="entry name" value="GST_N_Beta"/>
    <property type="match status" value="1"/>
</dbReference>
<dbReference type="PANTHER" id="PTHR44051:SF8">
    <property type="entry name" value="GLUTATHIONE S-TRANSFERASE GSTA"/>
    <property type="match status" value="1"/>
</dbReference>
<evidence type="ECO:0000259" key="1">
    <source>
        <dbReference type="PROSITE" id="PS50404"/>
    </source>
</evidence>
<dbReference type="SFLD" id="SFLDS00019">
    <property type="entry name" value="Glutathione_Transferase_(cytos"/>
    <property type="match status" value="1"/>
</dbReference>
<keyword evidence="4" id="KW-1185">Reference proteome</keyword>
<dbReference type="InterPro" id="IPR036282">
    <property type="entry name" value="Glutathione-S-Trfase_C_sf"/>
</dbReference>
<dbReference type="Gene3D" id="1.20.1050.10">
    <property type="match status" value="1"/>
</dbReference>
<dbReference type="SFLD" id="SFLDG01150">
    <property type="entry name" value="Main.1:_Beta-like"/>
    <property type="match status" value="1"/>
</dbReference>
<protein>
    <submittedName>
        <fullName evidence="3">Glutathione S-transferase family protein</fullName>
    </submittedName>
</protein>
<evidence type="ECO:0000313" key="3">
    <source>
        <dbReference type="EMBL" id="MCE2596432.1"/>
    </source>
</evidence>
<dbReference type="Pfam" id="PF00043">
    <property type="entry name" value="GST_C"/>
    <property type="match status" value="1"/>
</dbReference>
<dbReference type="SUPFAM" id="SSF47616">
    <property type="entry name" value="GST C-terminal domain-like"/>
    <property type="match status" value="1"/>
</dbReference>
<comment type="caution">
    <text evidence="3">The sequence shown here is derived from an EMBL/GenBank/DDBJ whole genome shotgun (WGS) entry which is preliminary data.</text>
</comment>
<evidence type="ECO:0000259" key="2">
    <source>
        <dbReference type="PROSITE" id="PS50405"/>
    </source>
</evidence>
<sequence>MYTLYFSPGACSLATQVILRELNLPFTLVNRNNVEDFQAINPVGAVPALGHRDQVITEGAAIILHLLQNHPNDLLPQSAVEKEAAIQQLLFANATVHPAYSKLFFIASALPEGEAQTTALQAAAVGINKLWVHIEHILQQQPYLAGERLTPADILLSVYETWGQYFNVDIQLGPKTQALLQQIRQRDSYVAAVAAEQQVA</sequence>
<dbReference type="PROSITE" id="PS50405">
    <property type="entry name" value="GST_CTER"/>
    <property type="match status" value="1"/>
</dbReference>
<proteinExistence type="predicted"/>
<accession>A0ABS8WDP4</accession>
<gene>
    <name evidence="3" type="ORF">K6Y31_16675</name>
</gene>
<dbReference type="Gene3D" id="3.40.30.10">
    <property type="entry name" value="Glutaredoxin"/>
    <property type="match status" value="1"/>
</dbReference>
<feature type="domain" description="GST C-terminal" evidence="2">
    <location>
        <begin position="78"/>
        <end position="200"/>
    </location>
</feature>
<dbReference type="RefSeq" id="WP_233054073.1">
    <property type="nucleotide sequence ID" value="NZ_CP170335.1"/>
</dbReference>
<reference evidence="3 4" key="1">
    <citation type="journal article" date="2022" name="Environ. Microbiol. Rep.">
        <title>Eco-phylogenetic analyses reveal divergent evolution of vitamin B12 metabolism in the marine bacterial family 'Psychromonadaceae'.</title>
        <authorList>
            <person name="Jin X."/>
            <person name="Yang Y."/>
            <person name="Cao H."/>
            <person name="Gao B."/>
            <person name="Zhao Z."/>
        </authorList>
    </citation>
    <scope>NUCLEOTIDE SEQUENCE [LARGE SCALE GENOMIC DNA]</scope>
    <source>
        <strain evidence="3 4">MKS20</strain>
    </source>
</reference>
<dbReference type="InterPro" id="IPR004045">
    <property type="entry name" value="Glutathione_S-Trfase_N"/>
</dbReference>
<dbReference type="InterPro" id="IPR036249">
    <property type="entry name" value="Thioredoxin-like_sf"/>
</dbReference>
<dbReference type="InterPro" id="IPR010987">
    <property type="entry name" value="Glutathione-S-Trfase_C-like"/>
</dbReference>
<dbReference type="PANTHER" id="PTHR44051">
    <property type="entry name" value="GLUTATHIONE S-TRANSFERASE-RELATED"/>
    <property type="match status" value="1"/>
</dbReference>
<evidence type="ECO:0000313" key="4">
    <source>
        <dbReference type="Proteomes" id="UP001201273"/>
    </source>
</evidence>
<feature type="domain" description="GST N-terminal" evidence="1">
    <location>
        <begin position="1"/>
        <end position="74"/>
    </location>
</feature>
<dbReference type="Pfam" id="PF13417">
    <property type="entry name" value="GST_N_3"/>
    <property type="match status" value="1"/>
</dbReference>
<organism evidence="3 4">
    <name type="scientific">Motilimonas cestriensis</name>
    <dbReference type="NCBI Taxonomy" id="2742685"/>
    <lineage>
        <taxon>Bacteria</taxon>
        <taxon>Pseudomonadati</taxon>
        <taxon>Pseudomonadota</taxon>
        <taxon>Gammaproteobacteria</taxon>
        <taxon>Alteromonadales</taxon>
        <taxon>Alteromonadales genera incertae sedis</taxon>
        <taxon>Motilimonas</taxon>
    </lineage>
</organism>
<dbReference type="PROSITE" id="PS50404">
    <property type="entry name" value="GST_NTER"/>
    <property type="match status" value="1"/>
</dbReference>
<dbReference type="InterPro" id="IPR004046">
    <property type="entry name" value="GST_C"/>
</dbReference>
<dbReference type="SUPFAM" id="SSF52833">
    <property type="entry name" value="Thioredoxin-like"/>
    <property type="match status" value="1"/>
</dbReference>
<dbReference type="Proteomes" id="UP001201273">
    <property type="component" value="Unassembled WGS sequence"/>
</dbReference>
<dbReference type="InterPro" id="IPR040079">
    <property type="entry name" value="Glutathione_S-Trfase"/>
</dbReference>